<sequence length="288" mass="30541">MYSSVGLSDGEAKPGTFTNQLAAMVSPSKGKDGKGWYMVMRPAIVRKGESLDTAKKGVVQAGEHVLVSLIKGRRAQVQAPYKGWVSVKTAAGAPIITKADLMMGGAMSMMPGIANAAGGAKDKATATKMAENWKKMSASELHHAMSKGKVDPDVVLGEGMDKIQGFLNDANKQLAAATGDKHGGTVAPMPAGLKDGTQPMPQFHLPSMDKVKTMMNARMPESQRQQQAQMDSPLLSQNALAVAQQMLKKQGTTLQEATKSLTGVDHALLEKNVKDAEERIANARAESQ</sequence>
<gene>
    <name evidence="1" type="ORF">AAND1436_LOCUS37844</name>
</gene>
<reference evidence="1" key="1">
    <citation type="submission" date="2021-01" db="EMBL/GenBank/DDBJ databases">
        <authorList>
            <person name="Corre E."/>
            <person name="Pelletier E."/>
            <person name="Niang G."/>
            <person name="Scheremetjew M."/>
            <person name="Finn R."/>
            <person name="Kale V."/>
            <person name="Holt S."/>
            <person name="Cochrane G."/>
            <person name="Meng A."/>
            <person name="Brown T."/>
            <person name="Cohen L."/>
        </authorList>
    </citation>
    <scope>NUCLEOTIDE SEQUENCE</scope>
    <source>
        <strain evidence="1">CCMP2222</strain>
    </source>
</reference>
<evidence type="ECO:0000313" key="1">
    <source>
        <dbReference type="EMBL" id="CAD9504996.1"/>
    </source>
</evidence>
<name>A0A7S2I0G9_9DINO</name>
<proteinExistence type="predicted"/>
<protein>
    <submittedName>
        <fullName evidence="1">Uncharacterized protein</fullName>
    </submittedName>
</protein>
<accession>A0A7S2I0G9</accession>
<dbReference type="AlphaFoldDB" id="A0A7S2I0G9"/>
<organism evidence="1">
    <name type="scientific">Alexandrium andersonii</name>
    <dbReference type="NCBI Taxonomy" id="327968"/>
    <lineage>
        <taxon>Eukaryota</taxon>
        <taxon>Sar</taxon>
        <taxon>Alveolata</taxon>
        <taxon>Dinophyceae</taxon>
        <taxon>Gonyaulacales</taxon>
        <taxon>Pyrocystaceae</taxon>
        <taxon>Alexandrium</taxon>
    </lineage>
</organism>
<dbReference type="EMBL" id="HBGQ01079126">
    <property type="protein sequence ID" value="CAD9504996.1"/>
    <property type="molecule type" value="Transcribed_RNA"/>
</dbReference>